<dbReference type="GeneID" id="300114817"/>
<keyword evidence="2" id="KW-1003">Cell membrane</keyword>
<sequence length="764" mass="78358">MSAVWSASRAAVRRRRLQTVVIGLVVTATTATLLLGLALLHAASAPFDRAFAGQRGAHAVASFDLDRVGTGELAAAGRTSGAQTAGPFEVASLEFDEDWLWNPPGTLVVAGRADPGGAVDRVRMVAGRWAEGPGEIVVNWAVDGSPDAELLGSHLAAPGAPPLTVVGFATSLSRSAGAWVTPGQVAELRPYGAQLLYRFAGDPDGAALDAAVREATAGLPEGALTGTQSYLSLRDAFSAQADAYLPFLAFFGVLGLLVALLITGNVVSGAVISGRRHIGVLKALGFTPNQVVAVYLLMVSVPALTGALLGTAAGAATAGPFLKLAFTGIETGGVPVGVSPWLIAGCLLGMPLLVLLIALVPASRAHRLSAVEAISAGSAPRPGRGLRAQRWLAAGRLPRSVSLGLGRLFARPVRSAVTLAAVALGVTTVTLTTGLSATLVAFSGDGQRTPVVDVARSSPGEGESRRSTDRRTEERLRALPGTEAVTARALVRAQLQGGTRTVSADFYRGDVDGPAARVVEGRWPERTGEAAAGPGFLRQRGLAVGDRFVVRAGGRQVPMTVVGKLLDGDARAFTASWPTLARLDPGAAAWEYRVVLAEGTDAAAYARAVRAVDPALRTSVSEPAPGAVTAVIGFASVFTLLLALVAALGVLHSVLLDVRERRRDLGMLKAVGMTPRQVVVMTVASVAALGAAGGVLGVPLGIGAHRLVVEHIGVIAFPDSMKDVWHLPHLTGVALAGVLIAAAGALLPARSAARLPIAEVLHTE</sequence>
<feature type="transmembrane region" description="Helical" evidence="8">
    <location>
        <begin position="631"/>
        <end position="658"/>
    </location>
</feature>
<evidence type="ECO:0000256" key="5">
    <source>
        <dbReference type="ARBA" id="ARBA00023136"/>
    </source>
</evidence>
<name>A0A385D9Y7_9ACTN</name>
<evidence type="ECO:0000256" key="6">
    <source>
        <dbReference type="ARBA" id="ARBA00038076"/>
    </source>
</evidence>
<dbReference type="Proteomes" id="UP000259636">
    <property type="component" value="Chromosome"/>
</dbReference>
<dbReference type="GO" id="GO:0022857">
    <property type="term" value="F:transmembrane transporter activity"/>
    <property type="evidence" value="ECO:0007669"/>
    <property type="project" value="TreeGrafter"/>
</dbReference>
<feature type="domain" description="ABC3 transporter permease C-terminal" evidence="9">
    <location>
        <begin position="637"/>
        <end position="756"/>
    </location>
</feature>
<proteinExistence type="inferred from homology"/>
<dbReference type="Pfam" id="PF12704">
    <property type="entry name" value="MacB_PCD"/>
    <property type="match status" value="1"/>
</dbReference>
<organism evidence="11 12">
    <name type="scientific">Streptomyces koyangensis</name>
    <dbReference type="NCBI Taxonomy" id="188770"/>
    <lineage>
        <taxon>Bacteria</taxon>
        <taxon>Bacillati</taxon>
        <taxon>Actinomycetota</taxon>
        <taxon>Actinomycetes</taxon>
        <taxon>Kitasatosporales</taxon>
        <taxon>Streptomycetaceae</taxon>
        <taxon>Streptomyces</taxon>
        <taxon>Streptomyces aurantiacus group</taxon>
    </lineage>
</organism>
<evidence type="ECO:0000313" key="11">
    <source>
        <dbReference type="EMBL" id="AXQ55166.1"/>
    </source>
</evidence>
<dbReference type="EMBL" id="CP031742">
    <property type="protein sequence ID" value="AXQ55166.1"/>
    <property type="molecule type" value="Genomic_DNA"/>
</dbReference>
<dbReference type="PANTHER" id="PTHR30572:SF4">
    <property type="entry name" value="ABC TRANSPORTER PERMEASE YTRF"/>
    <property type="match status" value="1"/>
</dbReference>
<comment type="subcellular location">
    <subcellularLocation>
        <location evidence="1">Cell membrane</location>
        <topology evidence="1">Multi-pass membrane protein</topology>
    </subcellularLocation>
</comment>
<feature type="transmembrane region" description="Helical" evidence="8">
    <location>
        <begin position="293"/>
        <end position="318"/>
    </location>
</feature>
<evidence type="ECO:0000259" key="10">
    <source>
        <dbReference type="Pfam" id="PF12704"/>
    </source>
</evidence>
<feature type="transmembrane region" description="Helical" evidence="8">
    <location>
        <begin position="417"/>
        <end position="442"/>
    </location>
</feature>
<evidence type="ECO:0000259" key="9">
    <source>
        <dbReference type="Pfam" id="PF02687"/>
    </source>
</evidence>
<dbReference type="Pfam" id="PF02687">
    <property type="entry name" value="FtsX"/>
    <property type="match status" value="2"/>
</dbReference>
<dbReference type="GO" id="GO:0005886">
    <property type="term" value="C:plasma membrane"/>
    <property type="evidence" value="ECO:0007669"/>
    <property type="project" value="UniProtKB-SubCell"/>
</dbReference>
<feature type="domain" description="ABC3 transporter permease C-terminal" evidence="9">
    <location>
        <begin position="250"/>
        <end position="368"/>
    </location>
</feature>
<dbReference type="InterPro" id="IPR003838">
    <property type="entry name" value="ABC3_permease_C"/>
</dbReference>
<evidence type="ECO:0000256" key="4">
    <source>
        <dbReference type="ARBA" id="ARBA00022989"/>
    </source>
</evidence>
<evidence type="ECO:0000256" key="1">
    <source>
        <dbReference type="ARBA" id="ARBA00004651"/>
    </source>
</evidence>
<feature type="transmembrane region" description="Helical" evidence="8">
    <location>
        <begin position="678"/>
        <end position="704"/>
    </location>
</feature>
<keyword evidence="5 8" id="KW-0472">Membrane</keyword>
<accession>A0A385D9Y7</accession>
<evidence type="ECO:0000313" key="12">
    <source>
        <dbReference type="Proteomes" id="UP000259636"/>
    </source>
</evidence>
<dbReference type="InterPro" id="IPR050250">
    <property type="entry name" value="Macrolide_Exporter_MacB"/>
</dbReference>
<feature type="transmembrane region" description="Helical" evidence="8">
    <location>
        <begin position="338"/>
        <end position="360"/>
    </location>
</feature>
<gene>
    <name evidence="11" type="ORF">D0C37_11520</name>
</gene>
<evidence type="ECO:0000256" key="8">
    <source>
        <dbReference type="SAM" id="Phobius"/>
    </source>
</evidence>
<reference evidence="11 12" key="1">
    <citation type="submission" date="2018-08" db="EMBL/GenBank/DDBJ databases">
        <authorList>
            <person name="Ferrada E.E."/>
            <person name="Latorre B.A."/>
        </authorList>
    </citation>
    <scope>NUCLEOTIDE SEQUENCE [LARGE SCALE GENOMIC DNA]</scope>
    <source>
        <strain evidence="11 12">VK-A60T</strain>
    </source>
</reference>
<feature type="compositionally biased region" description="Basic and acidic residues" evidence="7">
    <location>
        <begin position="462"/>
        <end position="473"/>
    </location>
</feature>
<evidence type="ECO:0000256" key="7">
    <source>
        <dbReference type="SAM" id="MobiDB-lite"/>
    </source>
</evidence>
<keyword evidence="4 8" id="KW-1133">Transmembrane helix</keyword>
<dbReference type="AlphaFoldDB" id="A0A385D9Y7"/>
<protein>
    <submittedName>
        <fullName evidence="11">ABC transporter permease</fullName>
    </submittedName>
</protein>
<dbReference type="KEGG" id="sky:D0C37_11520"/>
<feature type="region of interest" description="Disordered" evidence="7">
    <location>
        <begin position="453"/>
        <end position="473"/>
    </location>
</feature>
<feature type="domain" description="MacB-like periplasmic core" evidence="10">
    <location>
        <begin position="415"/>
        <end position="611"/>
    </location>
</feature>
<dbReference type="PANTHER" id="PTHR30572">
    <property type="entry name" value="MEMBRANE COMPONENT OF TRANSPORTER-RELATED"/>
    <property type="match status" value="1"/>
</dbReference>
<feature type="transmembrane region" description="Helical" evidence="8">
    <location>
        <begin position="244"/>
        <end position="272"/>
    </location>
</feature>
<evidence type="ECO:0000256" key="3">
    <source>
        <dbReference type="ARBA" id="ARBA00022692"/>
    </source>
</evidence>
<comment type="similarity">
    <text evidence="6">Belongs to the ABC-4 integral membrane protein family.</text>
</comment>
<keyword evidence="3 8" id="KW-0812">Transmembrane</keyword>
<evidence type="ECO:0000256" key="2">
    <source>
        <dbReference type="ARBA" id="ARBA00022475"/>
    </source>
</evidence>
<dbReference type="RefSeq" id="WP_101279022.1">
    <property type="nucleotide sequence ID" value="NZ_CP031742.1"/>
</dbReference>
<feature type="transmembrane region" description="Helical" evidence="8">
    <location>
        <begin position="724"/>
        <end position="747"/>
    </location>
</feature>
<dbReference type="InterPro" id="IPR025857">
    <property type="entry name" value="MacB_PCD"/>
</dbReference>